<accession>A0A182QW52</accession>
<dbReference type="AlphaFoldDB" id="A0A182QW52"/>
<name>A0A182QW52_9DIPT</name>
<sequence>MFHQSVGFGSKGSSIRGVCTMRVVTTAARGVWILILRLMGLMVWATPAVVGFQVSIASTGNTATATDRITMESRCSTTTTNTAATATATDAAAAATSTTTVATTAGSTTRILPSIIISCVLLLLHQCYAFLLNNAMLHMLLMELFLVVGGSCLPLQFFIAYDWPYHNLLLNQHTSAL</sequence>
<evidence type="ECO:0000313" key="3">
    <source>
        <dbReference type="Proteomes" id="UP000075886"/>
    </source>
</evidence>
<protein>
    <submittedName>
        <fullName evidence="2">Uncharacterized protein</fullName>
    </submittedName>
</protein>
<keyword evidence="1" id="KW-0812">Transmembrane</keyword>
<feature type="transmembrane region" description="Helical" evidence="1">
    <location>
        <begin position="31"/>
        <end position="52"/>
    </location>
</feature>
<keyword evidence="3" id="KW-1185">Reference proteome</keyword>
<evidence type="ECO:0000313" key="2">
    <source>
        <dbReference type="EnsemblMetazoa" id="AFAF018065-PA"/>
    </source>
</evidence>
<feature type="transmembrane region" description="Helical" evidence="1">
    <location>
        <begin position="111"/>
        <end position="132"/>
    </location>
</feature>
<reference evidence="3" key="1">
    <citation type="submission" date="2014-01" db="EMBL/GenBank/DDBJ databases">
        <title>The Genome Sequence of Anopheles farauti FAR1 (V2).</title>
        <authorList>
            <consortium name="The Broad Institute Genomics Platform"/>
            <person name="Neafsey D.E."/>
            <person name="Besansky N."/>
            <person name="Howell P."/>
            <person name="Walton C."/>
            <person name="Young S.K."/>
            <person name="Zeng Q."/>
            <person name="Gargeya S."/>
            <person name="Fitzgerald M."/>
            <person name="Haas B."/>
            <person name="Abouelleil A."/>
            <person name="Allen A.W."/>
            <person name="Alvarado L."/>
            <person name="Arachchi H.M."/>
            <person name="Berlin A.M."/>
            <person name="Chapman S.B."/>
            <person name="Gainer-Dewar J."/>
            <person name="Goldberg J."/>
            <person name="Griggs A."/>
            <person name="Gujja S."/>
            <person name="Hansen M."/>
            <person name="Howarth C."/>
            <person name="Imamovic A."/>
            <person name="Ireland A."/>
            <person name="Larimer J."/>
            <person name="McCowan C."/>
            <person name="Murphy C."/>
            <person name="Pearson M."/>
            <person name="Poon T.W."/>
            <person name="Priest M."/>
            <person name="Roberts A."/>
            <person name="Saif S."/>
            <person name="Shea T."/>
            <person name="Sisk P."/>
            <person name="Sykes S."/>
            <person name="Wortman J."/>
            <person name="Nusbaum C."/>
            <person name="Birren B."/>
        </authorList>
    </citation>
    <scope>NUCLEOTIDE SEQUENCE [LARGE SCALE GENOMIC DNA]</scope>
    <source>
        <strain evidence="3">FAR1</strain>
    </source>
</reference>
<dbReference type="EMBL" id="AXCN02001893">
    <property type="status" value="NOT_ANNOTATED_CDS"/>
    <property type="molecule type" value="Genomic_DNA"/>
</dbReference>
<proteinExistence type="predicted"/>
<organism evidence="2 3">
    <name type="scientific">Anopheles farauti</name>
    <dbReference type="NCBI Taxonomy" id="69004"/>
    <lineage>
        <taxon>Eukaryota</taxon>
        <taxon>Metazoa</taxon>
        <taxon>Ecdysozoa</taxon>
        <taxon>Arthropoda</taxon>
        <taxon>Hexapoda</taxon>
        <taxon>Insecta</taxon>
        <taxon>Pterygota</taxon>
        <taxon>Neoptera</taxon>
        <taxon>Endopterygota</taxon>
        <taxon>Diptera</taxon>
        <taxon>Nematocera</taxon>
        <taxon>Culicoidea</taxon>
        <taxon>Culicidae</taxon>
        <taxon>Anophelinae</taxon>
        <taxon>Anopheles</taxon>
    </lineage>
</organism>
<keyword evidence="1" id="KW-0472">Membrane</keyword>
<evidence type="ECO:0000256" key="1">
    <source>
        <dbReference type="SAM" id="Phobius"/>
    </source>
</evidence>
<dbReference type="VEuPathDB" id="VectorBase:AFAF018065"/>
<keyword evidence="1" id="KW-1133">Transmembrane helix</keyword>
<dbReference type="EnsemblMetazoa" id="AFAF018065-RA">
    <property type="protein sequence ID" value="AFAF018065-PA"/>
    <property type="gene ID" value="AFAF018065"/>
</dbReference>
<reference evidence="2" key="2">
    <citation type="submission" date="2020-05" db="UniProtKB">
        <authorList>
            <consortium name="EnsemblMetazoa"/>
        </authorList>
    </citation>
    <scope>IDENTIFICATION</scope>
    <source>
        <strain evidence="2">FAR1</strain>
    </source>
</reference>
<feature type="transmembrane region" description="Helical" evidence="1">
    <location>
        <begin position="144"/>
        <end position="161"/>
    </location>
</feature>
<dbReference type="Proteomes" id="UP000075886">
    <property type="component" value="Unassembled WGS sequence"/>
</dbReference>